<dbReference type="InterPro" id="IPR001810">
    <property type="entry name" value="F-box_dom"/>
</dbReference>
<dbReference type="Gene3D" id="1.20.1280.50">
    <property type="match status" value="1"/>
</dbReference>
<dbReference type="Proteomes" id="UP000006038">
    <property type="component" value="Chromosome 1"/>
</dbReference>
<dbReference type="EnsemblPlants" id="OB01G54680.1">
    <property type="protein sequence ID" value="OB01G54680.1"/>
    <property type="gene ID" value="OB01G54680"/>
</dbReference>
<evidence type="ECO:0000313" key="4">
    <source>
        <dbReference type="Proteomes" id="UP000006038"/>
    </source>
</evidence>
<dbReference type="Gramene" id="OB01G54680.1">
    <property type="protein sequence ID" value="OB01G54680.1"/>
    <property type="gene ID" value="OB01G54680"/>
</dbReference>
<evidence type="ECO:0000259" key="2">
    <source>
        <dbReference type="Pfam" id="PF08268"/>
    </source>
</evidence>
<sequence length="392" mass="43527">MARLPVKSLLRFRSVCRAWRATISDDPSFLRAHLQHQRPSFLIARQMATSVGFFRLQEGQNLKGTATLLHAAAGDVLPVNNPHPLAHCDGLVLVPTDDKQVRVFNPATAQIAVLPWSPGADRPSSTMWPRRLGSHQSFGLGRDPVSGAYKVARFFYREVYAVATGANVLTTGMEVFTLQGDNREWRGTAAQPTHPVLTQRTATFFEVEGSLLWVTCSAGSFLRFNLEDETFTLTPGPPPMEMDNKYEECSLVEVRGELCVARPSGPRHNCKVEMWWMSRGGGGGEGEWEWQLRYSVRVGCLTRPISAAASDHGDGVLFVDVLGYMSYYDGLLGVGTTCPRLRDVACVHRLRWQRKPTDNTAAIASLVDDDDTYPGHFYLNTVPYVQSLVQIP</sequence>
<protein>
    <submittedName>
        <fullName evidence="3">Uncharacterized protein</fullName>
    </submittedName>
</protein>
<keyword evidence="4" id="KW-1185">Reference proteome</keyword>
<proteinExistence type="predicted"/>
<accession>J3L8B2</accession>
<dbReference type="OMA" id="HNCKVEM"/>
<dbReference type="InterPro" id="IPR017451">
    <property type="entry name" value="F-box-assoc_interact_dom"/>
</dbReference>
<dbReference type="AlphaFoldDB" id="J3L8B2"/>
<reference evidence="3" key="1">
    <citation type="journal article" date="2013" name="Nat. Commun.">
        <title>Whole-genome sequencing of Oryza brachyantha reveals mechanisms underlying Oryza genome evolution.</title>
        <authorList>
            <person name="Chen J."/>
            <person name="Huang Q."/>
            <person name="Gao D."/>
            <person name="Wang J."/>
            <person name="Lang Y."/>
            <person name="Liu T."/>
            <person name="Li B."/>
            <person name="Bai Z."/>
            <person name="Luis Goicoechea J."/>
            <person name="Liang C."/>
            <person name="Chen C."/>
            <person name="Zhang W."/>
            <person name="Sun S."/>
            <person name="Liao Y."/>
            <person name="Zhang X."/>
            <person name="Yang L."/>
            <person name="Song C."/>
            <person name="Wang M."/>
            <person name="Shi J."/>
            <person name="Liu G."/>
            <person name="Liu J."/>
            <person name="Zhou H."/>
            <person name="Zhou W."/>
            <person name="Yu Q."/>
            <person name="An N."/>
            <person name="Chen Y."/>
            <person name="Cai Q."/>
            <person name="Wang B."/>
            <person name="Liu B."/>
            <person name="Min J."/>
            <person name="Huang Y."/>
            <person name="Wu H."/>
            <person name="Li Z."/>
            <person name="Zhang Y."/>
            <person name="Yin Y."/>
            <person name="Song W."/>
            <person name="Jiang J."/>
            <person name="Jackson S.A."/>
            <person name="Wing R.A."/>
            <person name="Wang J."/>
            <person name="Chen M."/>
        </authorList>
    </citation>
    <scope>NUCLEOTIDE SEQUENCE [LARGE SCALE GENOMIC DNA]</scope>
    <source>
        <strain evidence="3">cv. IRGC 101232</strain>
    </source>
</reference>
<feature type="domain" description="F-box associated beta-propeller type 3" evidence="2">
    <location>
        <begin position="82"/>
        <end position="277"/>
    </location>
</feature>
<gene>
    <name evidence="3" type="primary">LOC121053279</name>
</gene>
<dbReference type="HOGENOM" id="CLU_034248_3_1_1"/>
<dbReference type="InterPro" id="IPR013187">
    <property type="entry name" value="F-box-assoc_dom_typ3"/>
</dbReference>
<dbReference type="InterPro" id="IPR050796">
    <property type="entry name" value="SCF_F-box_component"/>
</dbReference>
<organism evidence="3">
    <name type="scientific">Oryza brachyantha</name>
    <name type="common">malo sina</name>
    <dbReference type="NCBI Taxonomy" id="4533"/>
    <lineage>
        <taxon>Eukaryota</taxon>
        <taxon>Viridiplantae</taxon>
        <taxon>Streptophyta</taxon>
        <taxon>Embryophyta</taxon>
        <taxon>Tracheophyta</taxon>
        <taxon>Spermatophyta</taxon>
        <taxon>Magnoliopsida</taxon>
        <taxon>Liliopsida</taxon>
        <taxon>Poales</taxon>
        <taxon>Poaceae</taxon>
        <taxon>BOP clade</taxon>
        <taxon>Oryzoideae</taxon>
        <taxon>Oryzeae</taxon>
        <taxon>Oryzinae</taxon>
        <taxon>Oryza</taxon>
    </lineage>
</organism>
<evidence type="ECO:0000259" key="1">
    <source>
        <dbReference type="Pfam" id="PF00646"/>
    </source>
</evidence>
<feature type="domain" description="F-box" evidence="1">
    <location>
        <begin position="2"/>
        <end position="29"/>
    </location>
</feature>
<dbReference type="NCBIfam" id="TIGR01640">
    <property type="entry name" value="F_box_assoc_1"/>
    <property type="match status" value="1"/>
</dbReference>
<evidence type="ECO:0000313" key="3">
    <source>
        <dbReference type="EnsemblPlants" id="OB01G54680.1"/>
    </source>
</evidence>
<dbReference type="InterPro" id="IPR036047">
    <property type="entry name" value="F-box-like_dom_sf"/>
</dbReference>
<reference evidence="3" key="2">
    <citation type="submission" date="2013-04" db="UniProtKB">
        <authorList>
            <consortium name="EnsemblPlants"/>
        </authorList>
    </citation>
    <scope>IDENTIFICATION</scope>
</reference>
<dbReference type="Pfam" id="PF08268">
    <property type="entry name" value="FBA_3"/>
    <property type="match status" value="1"/>
</dbReference>
<dbReference type="SUPFAM" id="SSF81383">
    <property type="entry name" value="F-box domain"/>
    <property type="match status" value="1"/>
</dbReference>
<dbReference type="PANTHER" id="PTHR31672">
    <property type="entry name" value="BNACNNG10540D PROTEIN"/>
    <property type="match status" value="1"/>
</dbReference>
<name>J3L8B2_ORYBR</name>
<dbReference type="Pfam" id="PF00646">
    <property type="entry name" value="F-box"/>
    <property type="match status" value="1"/>
</dbReference>
<dbReference type="PANTHER" id="PTHR31672:SF13">
    <property type="entry name" value="F-BOX PROTEIN CPR30-LIKE"/>
    <property type="match status" value="1"/>
</dbReference>